<feature type="compositionally biased region" description="Polar residues" evidence="1">
    <location>
        <begin position="34"/>
        <end position="64"/>
    </location>
</feature>
<gene>
    <name evidence="4" type="ORF">AAF712_010580</name>
</gene>
<protein>
    <recommendedName>
        <fullName evidence="3">SMODS and SLOG-associating 2TM effector domain-containing protein</fullName>
    </recommendedName>
</protein>
<feature type="compositionally biased region" description="Polar residues" evidence="1">
    <location>
        <begin position="1"/>
        <end position="26"/>
    </location>
</feature>
<dbReference type="EMBL" id="JBBXMP010000102">
    <property type="protein sequence ID" value="KAL0062541.1"/>
    <property type="molecule type" value="Genomic_DNA"/>
</dbReference>
<name>A0ABR2ZLG7_9AGAR</name>
<dbReference type="InterPro" id="IPR041622">
    <property type="entry name" value="SLATT_fungi"/>
</dbReference>
<proteinExistence type="predicted"/>
<keyword evidence="2" id="KW-0812">Transmembrane</keyword>
<organism evidence="4 5">
    <name type="scientific">Marasmius tenuissimus</name>
    <dbReference type="NCBI Taxonomy" id="585030"/>
    <lineage>
        <taxon>Eukaryota</taxon>
        <taxon>Fungi</taxon>
        <taxon>Dikarya</taxon>
        <taxon>Basidiomycota</taxon>
        <taxon>Agaricomycotina</taxon>
        <taxon>Agaricomycetes</taxon>
        <taxon>Agaricomycetidae</taxon>
        <taxon>Agaricales</taxon>
        <taxon>Marasmiineae</taxon>
        <taxon>Marasmiaceae</taxon>
        <taxon>Marasmius</taxon>
    </lineage>
</organism>
<feature type="region of interest" description="Disordered" evidence="1">
    <location>
        <begin position="1"/>
        <end position="127"/>
    </location>
</feature>
<keyword evidence="2" id="KW-0472">Membrane</keyword>
<evidence type="ECO:0000313" key="4">
    <source>
        <dbReference type="EMBL" id="KAL0062541.1"/>
    </source>
</evidence>
<evidence type="ECO:0000259" key="3">
    <source>
        <dbReference type="Pfam" id="PF18142"/>
    </source>
</evidence>
<evidence type="ECO:0000313" key="5">
    <source>
        <dbReference type="Proteomes" id="UP001437256"/>
    </source>
</evidence>
<feature type="transmembrane region" description="Helical" evidence="2">
    <location>
        <begin position="258"/>
        <end position="280"/>
    </location>
</feature>
<feature type="domain" description="SMODS and SLOG-associating 2TM effector" evidence="3">
    <location>
        <begin position="242"/>
        <end position="362"/>
    </location>
</feature>
<evidence type="ECO:0000256" key="2">
    <source>
        <dbReference type="SAM" id="Phobius"/>
    </source>
</evidence>
<feature type="transmembrane region" description="Helical" evidence="2">
    <location>
        <begin position="286"/>
        <end position="305"/>
    </location>
</feature>
<reference evidence="4 5" key="1">
    <citation type="submission" date="2024-05" db="EMBL/GenBank/DDBJ databases">
        <title>A draft genome resource for the thread blight pathogen Marasmius tenuissimus strain MS-2.</title>
        <authorList>
            <person name="Yulfo-Soto G.E."/>
            <person name="Baruah I.K."/>
            <person name="Amoako-Attah I."/>
            <person name="Bukari Y."/>
            <person name="Meinhardt L.W."/>
            <person name="Bailey B.A."/>
            <person name="Cohen S.P."/>
        </authorList>
    </citation>
    <scope>NUCLEOTIDE SEQUENCE [LARGE SCALE GENOMIC DNA]</scope>
    <source>
        <strain evidence="4 5">MS-2</strain>
    </source>
</reference>
<dbReference type="NCBIfam" id="NF033635">
    <property type="entry name" value="SLATT_fungal"/>
    <property type="match status" value="1"/>
</dbReference>
<feature type="region of interest" description="Disordered" evidence="1">
    <location>
        <begin position="142"/>
        <end position="189"/>
    </location>
</feature>
<comment type="caution">
    <text evidence="4">The sequence shown here is derived from an EMBL/GenBank/DDBJ whole genome shotgun (WGS) entry which is preliminary data.</text>
</comment>
<keyword evidence="2" id="KW-1133">Transmembrane helix</keyword>
<sequence>MSNVQETKVLSPSVQPKPPTQDTTKGSNERSEHSAQPVSQGASSSAPIHVSQTPAQDSTRPSNETSERSIQPILQAPSSPAPIHFPQPQVSRQEPSSNLAPSIPSQPSTRPVSQATSTAPIVRLPAPPPRAIQYDQRAHVDDGHTAAGHGHGPVRRTSGTLHDVSSRRTTLPPLPVQGDASNRTSPDEMRSPEFFAFGRMPTANTRSQGTLDYIVPQLPLGRDENLGPRSIKKRIEPTITEATNQRAKFAATASLNGYLLNFALGLQVLLGALTTGLAAVTTGRQTSIVVSVLGGMTTLVASYLARVRGSGEPEYSTGKVKDLDHFIRECRAFELDHGHEMGGGVYDAKLVDFRERLEDLLNDT</sequence>
<keyword evidence="5" id="KW-1185">Reference proteome</keyword>
<accession>A0ABR2ZLG7</accession>
<dbReference type="Proteomes" id="UP001437256">
    <property type="component" value="Unassembled WGS sequence"/>
</dbReference>
<dbReference type="Pfam" id="PF18142">
    <property type="entry name" value="SLATT_fungal"/>
    <property type="match status" value="1"/>
</dbReference>
<evidence type="ECO:0000256" key="1">
    <source>
        <dbReference type="SAM" id="MobiDB-lite"/>
    </source>
</evidence>
<feature type="compositionally biased region" description="Polar residues" evidence="1">
    <location>
        <begin position="88"/>
        <end position="119"/>
    </location>
</feature>